<reference evidence="2" key="1">
    <citation type="submission" date="2024-02" db="UniProtKB">
        <authorList>
            <consortium name="WormBaseParasite"/>
        </authorList>
    </citation>
    <scope>IDENTIFICATION</scope>
</reference>
<evidence type="ECO:0000313" key="1">
    <source>
        <dbReference type="Proteomes" id="UP000887575"/>
    </source>
</evidence>
<keyword evidence="1" id="KW-1185">Reference proteome</keyword>
<evidence type="ECO:0000313" key="2">
    <source>
        <dbReference type="WBParaSite" id="MBELARI_LOCUS2692"/>
    </source>
</evidence>
<proteinExistence type="predicted"/>
<accession>A0AAF3F9R1</accession>
<protein>
    <submittedName>
        <fullName evidence="2">Uncharacterized protein</fullName>
    </submittedName>
</protein>
<name>A0AAF3F9R1_9BILA</name>
<organism evidence="1 2">
    <name type="scientific">Mesorhabditis belari</name>
    <dbReference type="NCBI Taxonomy" id="2138241"/>
    <lineage>
        <taxon>Eukaryota</taxon>
        <taxon>Metazoa</taxon>
        <taxon>Ecdysozoa</taxon>
        <taxon>Nematoda</taxon>
        <taxon>Chromadorea</taxon>
        <taxon>Rhabditida</taxon>
        <taxon>Rhabditina</taxon>
        <taxon>Rhabditomorpha</taxon>
        <taxon>Rhabditoidea</taxon>
        <taxon>Rhabditidae</taxon>
        <taxon>Mesorhabditinae</taxon>
        <taxon>Mesorhabditis</taxon>
    </lineage>
</organism>
<sequence length="91" mass="10155">MSAHELLPLEIMLLVLQTPKEDSVKVCIAFLEECGAKLTEQQKAGNWGTCTQYFQAVCARKDVTWSADGETLCSYYGFGFECMDRYQLGGS</sequence>
<dbReference type="AlphaFoldDB" id="A0AAF3F9R1"/>
<dbReference type="WBParaSite" id="MBELARI_LOCUS2692">
    <property type="protein sequence ID" value="MBELARI_LOCUS2692"/>
    <property type="gene ID" value="MBELARI_LOCUS2692"/>
</dbReference>
<dbReference type="Proteomes" id="UP000887575">
    <property type="component" value="Unassembled WGS sequence"/>
</dbReference>